<dbReference type="AlphaFoldDB" id="A0ABD1NK14"/>
<keyword evidence="2" id="KW-1185">Reference proteome</keyword>
<dbReference type="Proteomes" id="UP001603857">
    <property type="component" value="Unassembled WGS sequence"/>
</dbReference>
<protein>
    <submittedName>
        <fullName evidence="1">Uncharacterized protein</fullName>
    </submittedName>
</protein>
<dbReference type="EMBL" id="JBGMDY010000001">
    <property type="protein sequence ID" value="KAL2348476.1"/>
    <property type="molecule type" value="Genomic_DNA"/>
</dbReference>
<evidence type="ECO:0000313" key="1">
    <source>
        <dbReference type="EMBL" id="KAL2348476.1"/>
    </source>
</evidence>
<comment type="caution">
    <text evidence="1">The sequence shown here is derived from an EMBL/GenBank/DDBJ whole genome shotgun (WGS) entry which is preliminary data.</text>
</comment>
<reference evidence="1 2" key="1">
    <citation type="submission" date="2024-08" db="EMBL/GenBank/DDBJ databases">
        <title>Insights into the chromosomal genome structure of Flemingia macrophylla.</title>
        <authorList>
            <person name="Ding Y."/>
            <person name="Zhao Y."/>
            <person name="Bi W."/>
            <person name="Wu M."/>
            <person name="Zhao G."/>
            <person name="Gong Y."/>
            <person name="Li W."/>
            <person name="Zhang P."/>
        </authorList>
    </citation>
    <scope>NUCLEOTIDE SEQUENCE [LARGE SCALE GENOMIC DNA]</scope>
    <source>
        <strain evidence="1">DYQJB</strain>
        <tissue evidence="1">Leaf</tissue>
    </source>
</reference>
<evidence type="ECO:0000313" key="2">
    <source>
        <dbReference type="Proteomes" id="UP001603857"/>
    </source>
</evidence>
<sequence length="81" mass="9266">MDIGRYKWVLRSTDIFILMQILIFLWKIPNQERSFSVDICCSGLVPNVPGRRGCIRRISYPIKIKAVPEIGLGGPRISYSL</sequence>
<accession>A0ABD1NK14</accession>
<proteinExistence type="predicted"/>
<gene>
    <name evidence="1" type="ORF">Fmac_002476</name>
</gene>
<name>A0ABD1NK14_9FABA</name>
<organism evidence="1 2">
    <name type="scientific">Flemingia macrophylla</name>
    <dbReference type="NCBI Taxonomy" id="520843"/>
    <lineage>
        <taxon>Eukaryota</taxon>
        <taxon>Viridiplantae</taxon>
        <taxon>Streptophyta</taxon>
        <taxon>Embryophyta</taxon>
        <taxon>Tracheophyta</taxon>
        <taxon>Spermatophyta</taxon>
        <taxon>Magnoliopsida</taxon>
        <taxon>eudicotyledons</taxon>
        <taxon>Gunneridae</taxon>
        <taxon>Pentapetalae</taxon>
        <taxon>rosids</taxon>
        <taxon>fabids</taxon>
        <taxon>Fabales</taxon>
        <taxon>Fabaceae</taxon>
        <taxon>Papilionoideae</taxon>
        <taxon>50 kb inversion clade</taxon>
        <taxon>NPAAA clade</taxon>
        <taxon>indigoferoid/millettioid clade</taxon>
        <taxon>Phaseoleae</taxon>
        <taxon>Flemingia</taxon>
    </lineage>
</organism>